<comment type="caution">
    <text evidence="6">The sequence shown here is derived from an EMBL/GenBank/DDBJ whole genome shotgun (WGS) entry which is preliminary data.</text>
</comment>
<dbReference type="Pfam" id="PF07905">
    <property type="entry name" value="PucR"/>
    <property type="match status" value="1"/>
</dbReference>
<evidence type="ECO:0000259" key="3">
    <source>
        <dbReference type="Pfam" id="PF07905"/>
    </source>
</evidence>
<dbReference type="InterPro" id="IPR042070">
    <property type="entry name" value="PucR_C-HTH_sf"/>
</dbReference>
<evidence type="ECO:0000259" key="4">
    <source>
        <dbReference type="Pfam" id="PF13556"/>
    </source>
</evidence>
<dbReference type="PANTHER" id="PTHR33744">
    <property type="entry name" value="CARBOHYDRATE DIACID REGULATOR"/>
    <property type="match status" value="1"/>
</dbReference>
<name>A0A934UVG5_9MICO</name>
<keyword evidence="7" id="KW-1185">Reference proteome</keyword>
<dbReference type="RefSeq" id="WP_200115065.1">
    <property type="nucleotide sequence ID" value="NZ_JAEHOH010000009.1"/>
</dbReference>
<dbReference type="Pfam" id="PF17853">
    <property type="entry name" value="GGDEF_2"/>
    <property type="match status" value="1"/>
</dbReference>
<proteinExistence type="inferred from homology"/>
<feature type="domain" description="PucR C-terminal helix-turn-helix" evidence="4">
    <location>
        <begin position="476"/>
        <end position="532"/>
    </location>
</feature>
<dbReference type="PANTHER" id="PTHR33744:SF1">
    <property type="entry name" value="DNA-BINDING TRANSCRIPTIONAL ACTIVATOR ADER"/>
    <property type="match status" value="1"/>
</dbReference>
<dbReference type="Gene3D" id="1.10.10.2840">
    <property type="entry name" value="PucR C-terminal helix-turn-helix domain"/>
    <property type="match status" value="1"/>
</dbReference>
<comment type="similarity">
    <text evidence="1">Belongs to the CdaR family.</text>
</comment>
<gene>
    <name evidence="6" type="ORF">JD276_07730</name>
</gene>
<protein>
    <submittedName>
        <fullName evidence="6">PucR family transcriptional regulator ligand-binding domain-containing protein</fullName>
    </submittedName>
</protein>
<dbReference type="Pfam" id="PF13556">
    <property type="entry name" value="HTH_30"/>
    <property type="match status" value="1"/>
</dbReference>
<evidence type="ECO:0000256" key="1">
    <source>
        <dbReference type="ARBA" id="ARBA00006754"/>
    </source>
</evidence>
<dbReference type="EMBL" id="JAEHOH010000009">
    <property type="protein sequence ID" value="MBK0418922.1"/>
    <property type="molecule type" value="Genomic_DNA"/>
</dbReference>
<dbReference type="Proteomes" id="UP000608530">
    <property type="component" value="Unassembled WGS sequence"/>
</dbReference>
<organism evidence="6 7">
    <name type="scientific">Leucobacter chromiisoli</name>
    <dbReference type="NCBI Taxonomy" id="2796471"/>
    <lineage>
        <taxon>Bacteria</taxon>
        <taxon>Bacillati</taxon>
        <taxon>Actinomycetota</taxon>
        <taxon>Actinomycetes</taxon>
        <taxon>Micrococcales</taxon>
        <taxon>Microbacteriaceae</taxon>
        <taxon>Leucobacter</taxon>
    </lineage>
</organism>
<accession>A0A934UVG5</accession>
<dbReference type="AlphaFoldDB" id="A0A934UVG5"/>
<dbReference type="InterPro" id="IPR041522">
    <property type="entry name" value="CdaR_GGDEF"/>
</dbReference>
<dbReference type="InterPro" id="IPR051448">
    <property type="entry name" value="CdaR-like_regulators"/>
</dbReference>
<feature type="domain" description="Purine catabolism PurC-like" evidence="3">
    <location>
        <begin position="5"/>
        <end position="122"/>
    </location>
</feature>
<evidence type="ECO:0000256" key="2">
    <source>
        <dbReference type="SAM" id="MobiDB-lite"/>
    </source>
</evidence>
<evidence type="ECO:0000259" key="5">
    <source>
        <dbReference type="Pfam" id="PF17853"/>
    </source>
</evidence>
<dbReference type="InterPro" id="IPR012914">
    <property type="entry name" value="PucR_dom"/>
</dbReference>
<dbReference type="InterPro" id="IPR025736">
    <property type="entry name" value="PucR_C-HTH_dom"/>
</dbReference>
<feature type="region of interest" description="Disordered" evidence="2">
    <location>
        <begin position="541"/>
        <end position="563"/>
    </location>
</feature>
<sequence length="563" mass="60898">MLQFESLVAADPVVVAGAAGLAKPVRWVHISELADIAGHLQGREMILTTGIALPEDDAGLARYIAELARVDTSAVVVGLGPHFERSLPLAMMEAADEFAIPLIVLRRHTAFVGVTEDVHARLVDSQIEQLQLSAQIHETLSTMVLQGSTAKAILEQVSRLSGRPAVLENLHHELLEVSEGARLRSDVIAEWSEHTRRHQSMRYTDYDPRTGWLVTTVGIKGDVWGRLIIMSAADEMIPRGLEQDPLRSVQATLLMLIERAASTIALGRLVERDRGTLRQQTHFDVISGLLAGGTASEEAADVAAAIGFPVENAWMAAVAVTLAPSGNSDARAQQDRLHQVAEAIRSHCASAGVPYLAAQVEADVTLALVAAESDADADQRAQALAHAFGTGSPRVAEIALSEPVRGAKGAAEGLAEALETARFARILEVSTRPVRRTDLGLEGLVLSLADDPRLRSFSRRTLSALRVYDAQHDTDLINALRYFLFAGRNKSLAAKRAFVSRPWLYEQLDRVEKVLGVQLDDESVCLELQVAILSEDVRARAAPGDAPRSPHSNVLGRTRQGEQ</sequence>
<evidence type="ECO:0000313" key="6">
    <source>
        <dbReference type="EMBL" id="MBK0418922.1"/>
    </source>
</evidence>
<reference evidence="6" key="1">
    <citation type="submission" date="2020-12" db="EMBL/GenBank/DDBJ databases">
        <title>Leucobacter sp. CAS1, isolated from Chromium sludge.</title>
        <authorList>
            <person name="Xu Z."/>
        </authorList>
    </citation>
    <scope>NUCLEOTIDE SEQUENCE</scope>
    <source>
        <strain evidence="6">CSA1</strain>
    </source>
</reference>
<feature type="domain" description="CdaR GGDEF-like" evidence="5">
    <location>
        <begin position="293"/>
        <end position="422"/>
    </location>
</feature>
<evidence type="ECO:0000313" key="7">
    <source>
        <dbReference type="Proteomes" id="UP000608530"/>
    </source>
</evidence>